<dbReference type="Proteomes" id="UP000244956">
    <property type="component" value="Unassembled WGS sequence"/>
</dbReference>
<dbReference type="EMBL" id="QEWP01000007">
    <property type="protein sequence ID" value="PWD99355.1"/>
    <property type="molecule type" value="Genomic_DNA"/>
</dbReference>
<dbReference type="OrthoDB" id="2781056at2"/>
<dbReference type="AlphaFoldDB" id="A0A2U2B8G4"/>
<sequence>MESFENEKTELGKAHLKYGKMSIHEANLRLKMAEESEFPLTIFPKFIQDTIIELHDHGNYNIDYTSVSIFTALAGIIGNSYHLRKHIEWVENPSMWVVLVGKSGQNKSAPLKTAFKAIKNLQKQYDQEYESAIANYDPDSGEKKPSKRKLYSTDPTFEALINIHKQNPNGMILMPDEFKSFILNLIGYSGTSKQSQFLSIWDGAPISLDRKEVESSSLSMPCVSIIGSIQDDVIASFKAKDIKDGFFERILFAIPLKMEKKLIGRKNPDDYMVEKFHSRMKALMDKVNESINTIELPLSEKAEDLFINEVNKHVKPSNKDAAISGILSKLDRYILRFALVLEVSNSFFEGQAIKQISESSMKKSIMLKDYFFSNALKLDHMVLNVYEDNSKEGKVFQVLKKIGKREFTNKEFIEMANKLNIAKESYAYQLLSNTKLAHKKQKGVYETDVLN</sequence>
<dbReference type="InterPro" id="IPR025048">
    <property type="entry name" value="DUF3987"/>
</dbReference>
<organism evidence="1 2">
    <name type="scientific">Marinilabilia rubra</name>
    <dbReference type="NCBI Taxonomy" id="2162893"/>
    <lineage>
        <taxon>Bacteria</taxon>
        <taxon>Pseudomonadati</taxon>
        <taxon>Bacteroidota</taxon>
        <taxon>Bacteroidia</taxon>
        <taxon>Marinilabiliales</taxon>
        <taxon>Marinilabiliaceae</taxon>
        <taxon>Marinilabilia</taxon>
    </lineage>
</organism>
<protein>
    <recommendedName>
        <fullName evidence="3">DUF3987 domain-containing protein</fullName>
    </recommendedName>
</protein>
<keyword evidence="2" id="KW-1185">Reference proteome</keyword>
<evidence type="ECO:0008006" key="3">
    <source>
        <dbReference type="Google" id="ProtNLM"/>
    </source>
</evidence>
<reference evidence="1 2" key="1">
    <citation type="submission" date="2018-05" db="EMBL/GenBank/DDBJ databases">
        <title>Marinilabilia rubrum sp. nov., isolated from saltern sediment.</title>
        <authorList>
            <person name="Zhang R."/>
        </authorList>
    </citation>
    <scope>NUCLEOTIDE SEQUENCE [LARGE SCALE GENOMIC DNA]</scope>
    <source>
        <strain evidence="1 2">WTE16</strain>
    </source>
</reference>
<dbReference type="Pfam" id="PF13148">
    <property type="entry name" value="DUF3987"/>
    <property type="match status" value="2"/>
</dbReference>
<name>A0A2U2B8G4_9BACT</name>
<evidence type="ECO:0000313" key="1">
    <source>
        <dbReference type="EMBL" id="PWD99355.1"/>
    </source>
</evidence>
<gene>
    <name evidence="1" type="ORF">DDZ16_10105</name>
</gene>
<dbReference type="RefSeq" id="WP_109264339.1">
    <property type="nucleotide sequence ID" value="NZ_QEWP01000007.1"/>
</dbReference>
<evidence type="ECO:0000313" key="2">
    <source>
        <dbReference type="Proteomes" id="UP000244956"/>
    </source>
</evidence>
<accession>A0A2U2B8G4</accession>
<comment type="caution">
    <text evidence="1">The sequence shown here is derived from an EMBL/GenBank/DDBJ whole genome shotgun (WGS) entry which is preliminary data.</text>
</comment>
<proteinExistence type="predicted"/>